<accession>A0ABU9BK36</accession>
<feature type="compositionally biased region" description="Basic and acidic residues" evidence="1">
    <location>
        <begin position="410"/>
        <end position="425"/>
    </location>
</feature>
<reference evidence="4 5" key="1">
    <citation type="submission" date="2024-04" db="EMBL/GenBank/DDBJ databases">
        <title>Novel species of the genus Ideonella isolated from streams.</title>
        <authorList>
            <person name="Lu H."/>
        </authorList>
    </citation>
    <scope>NUCLEOTIDE SEQUENCE [LARGE SCALE GENOMIC DNA]</scope>
    <source>
        <strain evidence="4 5">BYS139W</strain>
    </source>
</reference>
<dbReference type="PANTHER" id="PTHR38431">
    <property type="entry name" value="BLL2305 PROTEIN"/>
    <property type="match status" value="1"/>
</dbReference>
<evidence type="ECO:0000259" key="3">
    <source>
        <dbReference type="Pfam" id="PF12727"/>
    </source>
</evidence>
<dbReference type="InterPro" id="IPR000847">
    <property type="entry name" value="LysR_HTH_N"/>
</dbReference>
<dbReference type="EMBL" id="JBBUTF010000033">
    <property type="protein sequence ID" value="MEK8028903.1"/>
    <property type="molecule type" value="Genomic_DNA"/>
</dbReference>
<dbReference type="InterPro" id="IPR024370">
    <property type="entry name" value="PBP_domain"/>
</dbReference>
<dbReference type="Pfam" id="PF00126">
    <property type="entry name" value="HTH_1"/>
    <property type="match status" value="1"/>
</dbReference>
<evidence type="ECO:0000259" key="2">
    <source>
        <dbReference type="Pfam" id="PF00126"/>
    </source>
</evidence>
<evidence type="ECO:0000256" key="1">
    <source>
        <dbReference type="SAM" id="MobiDB-lite"/>
    </source>
</evidence>
<dbReference type="InterPro" id="IPR036390">
    <property type="entry name" value="WH_DNA-bd_sf"/>
</dbReference>
<dbReference type="SUPFAM" id="SSF46785">
    <property type="entry name" value="Winged helix' DNA-binding domain"/>
    <property type="match status" value="1"/>
</dbReference>
<dbReference type="SUPFAM" id="SSF53850">
    <property type="entry name" value="Periplasmic binding protein-like II"/>
    <property type="match status" value="1"/>
</dbReference>
<evidence type="ECO:0000313" key="4">
    <source>
        <dbReference type="EMBL" id="MEK8028903.1"/>
    </source>
</evidence>
<dbReference type="Pfam" id="PF12727">
    <property type="entry name" value="PBP_like"/>
    <property type="match status" value="1"/>
</dbReference>
<name>A0ABU9BK36_9BURK</name>
<protein>
    <submittedName>
        <fullName evidence="4">Substrate-binding domain-containing protein</fullName>
    </submittedName>
</protein>
<keyword evidence="5" id="KW-1185">Reference proteome</keyword>
<dbReference type="InterPro" id="IPR036388">
    <property type="entry name" value="WH-like_DNA-bd_sf"/>
</dbReference>
<dbReference type="PANTHER" id="PTHR38431:SF1">
    <property type="entry name" value="BLL2305 PROTEIN"/>
    <property type="match status" value="1"/>
</dbReference>
<evidence type="ECO:0000313" key="5">
    <source>
        <dbReference type="Proteomes" id="UP001368500"/>
    </source>
</evidence>
<sequence>MQARGVHLQYSFEPTDQTGATLHNPLFDLLSALQSHGSIQHAAKALGASYRHVWGSLRRWEETLGEPLVTWSQGQPARLTPFADRMLWAERRARTRLVPHIEALRAELQRVLAEALDGSQHVLTVWASHDLGLPLLRDLASDQGLHIELRFAGSVDALRALAAGRCLVAGFHVPPLGIDARGDVLTPLALDASGARRHPTAGASLFAQALKPLLKPGLHKLIGCLRRTQGLMLRPRLRPAVRGLADLVPGHAPRGDQPPLRFVNRQPGSGTRLLMDQLLLEHGLLPRQIPGYLDAPEDSHLAVAAAIASGHGDAGPGVEAAARQFGLDFLPLLDEDYLLVCLKDALEHPAVQRLRQTLESPAWAQALATLPGYAPAQSGEVLSLTQALRWWHFRPPKATPEEADAGTADDALRHAAGEHGDAMDG</sequence>
<dbReference type="Proteomes" id="UP001368500">
    <property type="component" value="Unassembled WGS sequence"/>
</dbReference>
<comment type="caution">
    <text evidence="4">The sequence shown here is derived from an EMBL/GenBank/DDBJ whole genome shotgun (WGS) entry which is preliminary data.</text>
</comment>
<dbReference type="RefSeq" id="WP_341376690.1">
    <property type="nucleotide sequence ID" value="NZ_JBBUTF010000033.1"/>
</dbReference>
<feature type="domain" description="PBP" evidence="3">
    <location>
        <begin position="207"/>
        <end position="358"/>
    </location>
</feature>
<dbReference type="Gene3D" id="1.10.10.10">
    <property type="entry name" value="Winged helix-like DNA-binding domain superfamily/Winged helix DNA-binding domain"/>
    <property type="match status" value="1"/>
</dbReference>
<proteinExistence type="predicted"/>
<feature type="region of interest" description="Disordered" evidence="1">
    <location>
        <begin position="398"/>
        <end position="425"/>
    </location>
</feature>
<gene>
    <name evidence="4" type="ORF">AACH11_23335</name>
</gene>
<feature type="domain" description="HTH lysR-type" evidence="2">
    <location>
        <begin position="29"/>
        <end position="83"/>
    </location>
</feature>
<organism evidence="4 5">
    <name type="scientific">Pseudaquabacterium rugosum</name>
    <dbReference type="NCBI Taxonomy" id="2984194"/>
    <lineage>
        <taxon>Bacteria</taxon>
        <taxon>Pseudomonadati</taxon>
        <taxon>Pseudomonadota</taxon>
        <taxon>Betaproteobacteria</taxon>
        <taxon>Burkholderiales</taxon>
        <taxon>Sphaerotilaceae</taxon>
        <taxon>Pseudaquabacterium</taxon>
    </lineage>
</organism>